<evidence type="ECO:0000256" key="2">
    <source>
        <dbReference type="ARBA" id="ARBA00022692"/>
    </source>
</evidence>
<keyword evidence="4 6" id="KW-0472">Membrane</keyword>
<dbReference type="GO" id="GO:0016020">
    <property type="term" value="C:membrane"/>
    <property type="evidence" value="ECO:0007669"/>
    <property type="project" value="UniProtKB-SubCell"/>
</dbReference>
<comment type="similarity">
    <text evidence="5">Belongs to the SAT4 family.</text>
</comment>
<dbReference type="InterPro" id="IPR049326">
    <property type="entry name" value="Rhodopsin_dom_fungi"/>
</dbReference>
<evidence type="ECO:0000256" key="5">
    <source>
        <dbReference type="ARBA" id="ARBA00038359"/>
    </source>
</evidence>
<feature type="transmembrane region" description="Helical" evidence="6">
    <location>
        <begin position="34"/>
        <end position="54"/>
    </location>
</feature>
<dbReference type="InterPro" id="IPR052337">
    <property type="entry name" value="SAT4-like"/>
</dbReference>
<dbReference type="PANTHER" id="PTHR33048">
    <property type="entry name" value="PTH11-LIKE INTEGRAL MEMBRANE PROTEIN (AFU_ORTHOLOGUE AFUA_5G11245)"/>
    <property type="match status" value="1"/>
</dbReference>
<feature type="domain" description="Rhodopsin" evidence="7">
    <location>
        <begin position="18"/>
        <end position="264"/>
    </location>
</feature>
<feature type="non-terminal residue" evidence="8">
    <location>
        <position position="264"/>
    </location>
</feature>
<gene>
    <name evidence="8" type="ORF">M438DRAFT_243306</name>
</gene>
<keyword evidence="3 6" id="KW-1133">Transmembrane helix</keyword>
<dbReference type="GeneID" id="40741872"/>
<organism evidence="8 9">
    <name type="scientific">Aureobasidium pullulans EXF-150</name>
    <dbReference type="NCBI Taxonomy" id="1043002"/>
    <lineage>
        <taxon>Eukaryota</taxon>
        <taxon>Fungi</taxon>
        <taxon>Dikarya</taxon>
        <taxon>Ascomycota</taxon>
        <taxon>Pezizomycotina</taxon>
        <taxon>Dothideomycetes</taxon>
        <taxon>Dothideomycetidae</taxon>
        <taxon>Dothideales</taxon>
        <taxon>Saccotheciaceae</taxon>
        <taxon>Aureobasidium</taxon>
    </lineage>
</organism>
<name>A0A074XVB5_AURPU</name>
<dbReference type="HOGENOM" id="CLU_028200_3_4_1"/>
<evidence type="ECO:0000313" key="8">
    <source>
        <dbReference type="EMBL" id="KEQ87559.1"/>
    </source>
</evidence>
<evidence type="ECO:0000256" key="4">
    <source>
        <dbReference type="ARBA" id="ARBA00023136"/>
    </source>
</evidence>
<protein>
    <recommendedName>
        <fullName evidence="7">Rhodopsin domain-containing protein</fullName>
    </recommendedName>
</protein>
<reference evidence="8 9" key="1">
    <citation type="journal article" date="2014" name="BMC Genomics">
        <title>Genome sequencing of four Aureobasidium pullulans varieties: biotechnological potential, stress tolerance, and description of new species.</title>
        <authorList>
            <person name="Gostin Ar C."/>
            <person name="Ohm R.A."/>
            <person name="Kogej T."/>
            <person name="Sonjak S."/>
            <person name="Turk M."/>
            <person name="Zajc J."/>
            <person name="Zalar P."/>
            <person name="Grube M."/>
            <person name="Sun H."/>
            <person name="Han J."/>
            <person name="Sharma A."/>
            <person name="Chiniquy J."/>
            <person name="Ngan C.Y."/>
            <person name="Lipzen A."/>
            <person name="Barry K."/>
            <person name="Grigoriev I.V."/>
            <person name="Gunde-Cimerman N."/>
        </authorList>
    </citation>
    <scope>NUCLEOTIDE SEQUENCE [LARGE SCALE GENOMIC DNA]</scope>
    <source>
        <strain evidence="8 9">EXF-150</strain>
    </source>
</reference>
<evidence type="ECO:0000256" key="1">
    <source>
        <dbReference type="ARBA" id="ARBA00004141"/>
    </source>
</evidence>
<feature type="transmembrane region" description="Helical" evidence="6">
    <location>
        <begin position="202"/>
        <end position="224"/>
    </location>
</feature>
<keyword evidence="9" id="KW-1185">Reference proteome</keyword>
<evidence type="ECO:0000256" key="6">
    <source>
        <dbReference type="SAM" id="Phobius"/>
    </source>
</evidence>
<accession>A0A074XVB5</accession>
<comment type="subcellular location">
    <subcellularLocation>
        <location evidence="1">Membrane</location>
        <topology evidence="1">Multi-pass membrane protein</topology>
    </subcellularLocation>
</comment>
<dbReference type="EMBL" id="KL584976">
    <property type="protein sequence ID" value="KEQ87559.1"/>
    <property type="molecule type" value="Genomic_DNA"/>
</dbReference>
<feature type="transmembrane region" description="Helical" evidence="6">
    <location>
        <begin position="119"/>
        <end position="140"/>
    </location>
</feature>
<evidence type="ECO:0000313" key="9">
    <source>
        <dbReference type="Proteomes" id="UP000030706"/>
    </source>
</evidence>
<dbReference type="PANTHER" id="PTHR33048:SF96">
    <property type="entry name" value="INTEGRAL MEMBRANE PROTEIN"/>
    <property type="match status" value="1"/>
</dbReference>
<dbReference type="Pfam" id="PF20684">
    <property type="entry name" value="Fung_rhodopsin"/>
    <property type="match status" value="1"/>
</dbReference>
<evidence type="ECO:0000256" key="3">
    <source>
        <dbReference type="ARBA" id="ARBA00022989"/>
    </source>
</evidence>
<sequence length="264" mass="29343">MLIVATVFLILTWISFALRVYVRAIMIRSFGKDDWTMLLTLCLFTTCCGLLISIERLEQSDRPRRVLEEGPLAQLDLLNHIMKYIVSLMGIYILTTVTLKISLAIFFLRIVVRKWQRRVIYVATGVYTIFGIAFAFIAVFQCGVPTHFLIKEAAGECIPDRILQPLNYVHASLNAASDWTFACLPVFVLWNSKIPRSAKISSGLLLSLGAVGSISSLIRIAYIPGLKNGPVFFSNAINIGVWSCIEPGLGIVAASLATLRPLFK</sequence>
<dbReference type="Proteomes" id="UP000030706">
    <property type="component" value="Unassembled WGS sequence"/>
</dbReference>
<dbReference type="RefSeq" id="XP_029763746.1">
    <property type="nucleotide sequence ID" value="XM_029899566.1"/>
</dbReference>
<evidence type="ECO:0000259" key="7">
    <source>
        <dbReference type="Pfam" id="PF20684"/>
    </source>
</evidence>
<keyword evidence="2 6" id="KW-0812">Transmembrane</keyword>
<proteinExistence type="inferred from homology"/>
<feature type="transmembrane region" description="Helical" evidence="6">
    <location>
        <begin position="84"/>
        <end position="107"/>
    </location>
</feature>
<feature type="transmembrane region" description="Helical" evidence="6">
    <location>
        <begin position="6"/>
        <end position="22"/>
    </location>
</feature>
<feature type="transmembrane region" description="Helical" evidence="6">
    <location>
        <begin position="236"/>
        <end position="259"/>
    </location>
</feature>
<dbReference type="OrthoDB" id="4682787at2759"/>
<dbReference type="AlphaFoldDB" id="A0A074XVB5"/>
<feature type="transmembrane region" description="Helical" evidence="6">
    <location>
        <begin position="168"/>
        <end position="190"/>
    </location>
</feature>